<gene>
    <name evidence="17" type="primary">psaF</name>
</gene>
<evidence type="ECO:0000313" key="17">
    <source>
        <dbReference type="EMBL" id="BAO23685.1"/>
    </source>
</evidence>
<evidence type="ECO:0000256" key="8">
    <source>
        <dbReference type="ARBA" id="ARBA00022989"/>
    </source>
</evidence>
<comment type="subcellular location">
    <subcellularLocation>
        <location evidence="1">Plastid</location>
        <location evidence="1">Chloroplast thylakoid membrane</location>
    </subcellularLocation>
</comment>
<evidence type="ECO:0007829" key="18">
    <source>
        <dbReference type="PDB" id="7Y5E"/>
    </source>
</evidence>
<keyword evidence="10 14" id="KW-0472">Membrane</keyword>
<keyword evidence="7 13" id="KW-0603">Photosystem I</keyword>
<dbReference type="Pfam" id="PF02507">
    <property type="entry name" value="PSI_PsaF"/>
    <property type="match status" value="1"/>
</dbReference>
<evidence type="ECO:0000313" key="16">
    <source>
        <dbReference type="EMBL" id="ATJ02908.1"/>
    </source>
</evidence>
<feature type="transmembrane region" description="Helical" evidence="14">
    <location>
        <begin position="143"/>
        <end position="162"/>
    </location>
</feature>
<proteinExistence type="evidence at protein level"/>
<evidence type="ECO:0000256" key="10">
    <source>
        <dbReference type="ARBA" id="ARBA00023136"/>
    </source>
</evidence>
<evidence type="ECO:0000256" key="11">
    <source>
        <dbReference type="ARBA" id="ARBA00025576"/>
    </source>
</evidence>
<dbReference type="PANTHER" id="PTHR34939:SF1">
    <property type="entry name" value="PHOTOSYSTEM I REACTION CENTER SUBUNIT III, CHLOROPLASTIC"/>
    <property type="match status" value="1"/>
</dbReference>
<dbReference type="InterPro" id="IPR036577">
    <property type="entry name" value="PSI_PsaF_sf"/>
</dbReference>
<dbReference type="EMDB" id="EMD-33618"/>
<evidence type="ECO:0000256" key="12">
    <source>
        <dbReference type="ARBA" id="ARBA00033433"/>
    </source>
</evidence>
<reference evidence="18 19" key="3">
    <citation type="journal article" date="2023" name="Nature">
        <title>In situ structure of the red algal phycobilisome-PSII-PSI-LHC megacomplex.</title>
        <authorList>
            <person name="You X."/>
            <person name="Zhang X."/>
            <person name="Cheng J."/>
            <person name="Xiao Y."/>
            <person name="Ma J."/>
            <person name="Sun S."/>
            <person name="Zhang X."/>
            <person name="Wang H.W."/>
            <person name="Sui S.F."/>
        </authorList>
    </citation>
    <scope>STRUCTURE BY ELECTRON MICROSCOPY (3.30 ANGSTROMS)</scope>
</reference>
<dbReference type="FunFam" id="1.10.8.110:FF:000001">
    <property type="entry name" value="Photosystem I reaction center subunit III"/>
    <property type="match status" value="1"/>
</dbReference>
<dbReference type="EMBL" id="MF401423">
    <property type="protein sequence ID" value="ATJ02908.1"/>
    <property type="molecule type" value="Genomic_DNA"/>
</dbReference>
<keyword evidence="18 19" id="KW-0002">3D-structure</keyword>
<keyword evidence="17" id="KW-0934">Plastid</keyword>
<dbReference type="GO" id="GO:0009538">
    <property type="term" value="C:photosystem I reaction center"/>
    <property type="evidence" value="ECO:0007669"/>
    <property type="project" value="UniProtKB-UniRule"/>
</dbReference>
<dbReference type="PDB" id="7Y5E">
    <property type="method" value="EM"/>
    <property type="resolution" value="3.30 A"/>
    <property type="chains" value="F2/FN=1-185"/>
</dbReference>
<evidence type="ECO:0000256" key="6">
    <source>
        <dbReference type="ARBA" id="ARBA00022729"/>
    </source>
</evidence>
<dbReference type="EMBL" id="AP012987">
    <property type="protein sequence ID" value="BAO23685.1"/>
    <property type="molecule type" value="Genomic_DNA"/>
</dbReference>
<feature type="chain" id="PRO_5044489697" description="Photosystem I reaction center subunit III" evidence="15">
    <location>
        <begin position="25"/>
        <end position="185"/>
    </location>
</feature>
<dbReference type="Gene3D" id="1.10.8.110">
    <property type="entry name" value="Photosystem I PsaF, reaction centre subunit III"/>
    <property type="match status" value="1"/>
</dbReference>
<evidence type="ECO:0007829" key="19">
    <source>
        <dbReference type="PDB" id="7Y7A"/>
    </source>
</evidence>
<keyword evidence="17" id="KW-0150">Chloroplast</keyword>
<accession>W0RZ71</accession>
<reference evidence="16" key="2">
    <citation type="journal article" date="2017" name="Mitochondrial DNA Part B Resour">
        <title>Characterization of the complete plastid genome of Porphyridium purpureum strain CCMP1328.</title>
        <authorList>
            <person name="Bi G."/>
        </authorList>
    </citation>
    <scope>NUCLEOTIDE SEQUENCE</scope>
</reference>
<name>W0RZ71_PORPP</name>
<keyword evidence="6 15" id="KW-0732">Signal</keyword>
<dbReference type="GO" id="GO:0015979">
    <property type="term" value="P:photosynthesis"/>
    <property type="evidence" value="ECO:0007669"/>
    <property type="project" value="UniProtKB-UniRule"/>
</dbReference>
<dbReference type="SUPFAM" id="SSF81536">
    <property type="entry name" value="Subunit III of photosystem I reaction centre, PsaF"/>
    <property type="match status" value="1"/>
</dbReference>
<dbReference type="InterPro" id="IPR003666">
    <property type="entry name" value="PSI_PsaF"/>
</dbReference>
<reference evidence="17" key="1">
    <citation type="journal article" date="2014" name="J. Plant Res.">
        <title>Analysis of the complete plastid genome of the unicellular red alga Porphyridium purpureum.</title>
        <authorList>
            <person name="Tajima N."/>
            <person name="Sato S."/>
            <person name="Maruyama F."/>
            <person name="Kurokawa K."/>
            <person name="Ohta H."/>
            <person name="Tabata S."/>
            <person name="Sekine K."/>
            <person name="Moriyama T."/>
            <person name="Sato N."/>
        </authorList>
    </citation>
    <scope>NUCLEOTIDE SEQUENCE</scope>
</reference>
<geneLocation type="plastid" evidence="17"/>
<dbReference type="PANTHER" id="PTHR34939">
    <property type="entry name" value="PHOTOSYSTEM I REACTION CENTER SUBUNIT III, CHLOROPLASTIC"/>
    <property type="match status" value="1"/>
</dbReference>
<feature type="signal peptide" evidence="15">
    <location>
        <begin position="1"/>
        <end position="24"/>
    </location>
</feature>
<feature type="transmembrane region" description="Helical" evidence="14">
    <location>
        <begin position="107"/>
        <end position="131"/>
    </location>
</feature>
<protein>
    <recommendedName>
        <fullName evidence="3 13">Photosystem I reaction center subunit III</fullName>
    </recommendedName>
    <alternativeName>
        <fullName evidence="12 13">PSI-F</fullName>
    </alternativeName>
</protein>
<dbReference type="GO" id="GO:0009535">
    <property type="term" value="C:chloroplast thylakoid membrane"/>
    <property type="evidence" value="ECO:0007669"/>
    <property type="project" value="UniProtKB-SubCell"/>
</dbReference>
<keyword evidence="4 13" id="KW-0602">Photosynthesis</keyword>
<evidence type="ECO:0000256" key="4">
    <source>
        <dbReference type="ARBA" id="ARBA00022531"/>
    </source>
</evidence>
<evidence type="ECO:0000256" key="15">
    <source>
        <dbReference type="SAM" id="SignalP"/>
    </source>
</evidence>
<evidence type="ECO:0000256" key="9">
    <source>
        <dbReference type="ARBA" id="ARBA00023078"/>
    </source>
</evidence>
<dbReference type="EMDB" id="EMD-33658"/>
<evidence type="ECO:0000256" key="1">
    <source>
        <dbReference type="ARBA" id="ARBA00004334"/>
    </source>
</evidence>
<dbReference type="PDB" id="7Y7A">
    <property type="method" value="EM"/>
    <property type="resolution" value="4.30 A"/>
    <property type="chains" value="F7/Fo=26-183"/>
</dbReference>
<evidence type="ECO:0000256" key="7">
    <source>
        <dbReference type="ARBA" id="ARBA00022836"/>
    </source>
</evidence>
<evidence type="ECO:0000256" key="13">
    <source>
        <dbReference type="RuleBase" id="RU368107"/>
    </source>
</evidence>
<comment type="similarity">
    <text evidence="2 13">Belongs to the PsaF family.</text>
</comment>
<dbReference type="AlphaFoldDB" id="W0RZ71"/>
<comment type="function">
    <text evidence="11">Probably participates in efficiency of electron transfer from plastocyanin to P700 (or cytochrome c553 in algae and cyanobacteria). This plastocyanin-docking protein contributes to the specific association of plastocyanin to PSI.</text>
</comment>
<evidence type="ECO:0000256" key="2">
    <source>
        <dbReference type="ARBA" id="ARBA00008386"/>
    </source>
</evidence>
<evidence type="ECO:0000256" key="3">
    <source>
        <dbReference type="ARBA" id="ARBA00016492"/>
    </source>
</evidence>
<organism evidence="17">
    <name type="scientific">Porphyridium purpureum</name>
    <name type="common">Red alga</name>
    <name type="synonym">Porphyridium cruentum</name>
    <dbReference type="NCBI Taxonomy" id="35688"/>
    <lineage>
        <taxon>Eukaryota</taxon>
        <taxon>Rhodophyta</taxon>
        <taxon>Bangiophyceae</taxon>
        <taxon>Porphyridiales</taxon>
        <taxon>Porphyridiaceae</taxon>
        <taxon>Porphyridium</taxon>
    </lineage>
</organism>
<keyword evidence="9" id="KW-0793">Thylakoid</keyword>
<dbReference type="RefSeq" id="YP_008965709.1">
    <property type="nucleotide sequence ID" value="NC_023133.1"/>
</dbReference>
<sequence length="185" mass="20726">MKRSLLIIFLVISLVMFDSQQAKADVAGLVPCKDSKEFSRRLDLSVKKLEQRLKKYEPGTPPYLAIQKSIETTKIRFDRYAKGGLLCGKDGLPHLITDGRLSHATEFIIPGLLFLYINGWIGWVGRAYLIAIRSSDKPAEKEIILDIPLALGFMSSGFLWPLSAWKEFTSGELLVDANEVTVSPR</sequence>
<dbReference type="GeneID" id="17964027"/>
<keyword evidence="5 14" id="KW-0812">Transmembrane</keyword>
<evidence type="ECO:0000256" key="14">
    <source>
        <dbReference type="SAM" id="Phobius"/>
    </source>
</evidence>
<comment type="function">
    <text evidence="13">Participates in efficiency of electron transfer from plastocyanin to P700 (or cytochrome c553 in algae and cyanobacteria). This plastocyanin-docking protein contributes to the specific association of plastocyanin to PSI.</text>
</comment>
<evidence type="ECO:0000256" key="5">
    <source>
        <dbReference type="ARBA" id="ARBA00022692"/>
    </source>
</evidence>
<keyword evidence="8 14" id="KW-1133">Transmembrane helix</keyword>